<dbReference type="PANTHER" id="PTHR21490:SF0">
    <property type="entry name" value="ENKURIN"/>
    <property type="match status" value="1"/>
</dbReference>
<dbReference type="InterPro" id="IPR027012">
    <property type="entry name" value="Enkurin_dom"/>
</dbReference>
<keyword evidence="3" id="KW-0963">Cytoplasm</keyword>
<proteinExistence type="predicted"/>
<dbReference type="AlphaFoldDB" id="A0A8C9RZ11"/>
<dbReference type="Pfam" id="PF13864">
    <property type="entry name" value="Enkurin"/>
    <property type="match status" value="1"/>
</dbReference>
<dbReference type="OrthoDB" id="2123594at2759"/>
<dbReference type="GO" id="GO:0005879">
    <property type="term" value="C:axonemal microtubule"/>
    <property type="evidence" value="ECO:0007669"/>
    <property type="project" value="TreeGrafter"/>
</dbReference>
<name>A0A8C9RZ11_SCLFO</name>
<feature type="coiled-coil region" evidence="6">
    <location>
        <begin position="243"/>
        <end position="270"/>
    </location>
</feature>
<evidence type="ECO:0000256" key="3">
    <source>
        <dbReference type="ARBA" id="ARBA00022490"/>
    </source>
</evidence>
<protein>
    <submittedName>
        <fullName evidence="9">Enkurin, TRPC channel interacting protein</fullName>
    </submittedName>
</protein>
<evidence type="ECO:0000259" key="8">
    <source>
        <dbReference type="PROSITE" id="PS51665"/>
    </source>
</evidence>
<dbReference type="RefSeq" id="XP_018596636.1">
    <property type="nucleotide sequence ID" value="XM_018741120.1"/>
</dbReference>
<organism evidence="9 10">
    <name type="scientific">Scleropages formosus</name>
    <name type="common">Asian bonytongue</name>
    <name type="synonym">Osteoglossum formosum</name>
    <dbReference type="NCBI Taxonomy" id="113540"/>
    <lineage>
        <taxon>Eukaryota</taxon>
        <taxon>Metazoa</taxon>
        <taxon>Chordata</taxon>
        <taxon>Craniata</taxon>
        <taxon>Vertebrata</taxon>
        <taxon>Euteleostomi</taxon>
        <taxon>Actinopterygii</taxon>
        <taxon>Neopterygii</taxon>
        <taxon>Teleostei</taxon>
        <taxon>Osteoglossocephala</taxon>
        <taxon>Osteoglossomorpha</taxon>
        <taxon>Osteoglossiformes</taxon>
        <taxon>Osteoglossidae</taxon>
        <taxon>Scleropages</taxon>
    </lineage>
</organism>
<feature type="compositionally biased region" description="Polar residues" evidence="7">
    <location>
        <begin position="1"/>
        <end position="11"/>
    </location>
</feature>
<feature type="region of interest" description="Disordered" evidence="7">
    <location>
        <begin position="1"/>
        <end position="27"/>
    </location>
</feature>
<dbReference type="PROSITE" id="PS51665">
    <property type="entry name" value="ENKURIN"/>
    <property type="match status" value="1"/>
</dbReference>
<evidence type="ECO:0000256" key="6">
    <source>
        <dbReference type="SAM" id="Coils"/>
    </source>
</evidence>
<reference evidence="9" key="3">
    <citation type="submission" date="2025-09" db="UniProtKB">
        <authorList>
            <consortium name="Ensembl"/>
        </authorList>
    </citation>
    <scope>IDENTIFICATION</scope>
</reference>
<accession>A0A8C9RZ11</accession>
<keyword evidence="10" id="KW-1185">Reference proteome</keyword>
<keyword evidence="6" id="KW-0175">Coiled coil</keyword>
<evidence type="ECO:0000313" key="9">
    <source>
        <dbReference type="Ensembl" id="ENSSFOP00015029165.1"/>
    </source>
</evidence>
<evidence type="ECO:0000256" key="2">
    <source>
        <dbReference type="ARBA" id="ARBA00004245"/>
    </source>
</evidence>
<keyword evidence="4" id="KW-0206">Cytoskeleton</keyword>
<evidence type="ECO:0000256" key="4">
    <source>
        <dbReference type="ARBA" id="ARBA00023212"/>
    </source>
</evidence>
<dbReference type="GeneTree" id="ENSGT00940000153866"/>
<keyword evidence="5" id="KW-0966">Cell projection</keyword>
<dbReference type="Proteomes" id="UP000694397">
    <property type="component" value="Chromosome 19"/>
</dbReference>
<dbReference type="KEGG" id="sfm:108927691"/>
<feature type="domain" description="Enkurin" evidence="8">
    <location>
        <begin position="183"/>
        <end position="275"/>
    </location>
</feature>
<dbReference type="PANTHER" id="PTHR21490">
    <property type="entry name" value="ENKURIN-RELATED"/>
    <property type="match status" value="1"/>
</dbReference>
<comment type="subcellular location">
    <subcellularLocation>
        <location evidence="1">Cell projection</location>
        <location evidence="1">Cilium</location>
    </subcellularLocation>
    <subcellularLocation>
        <location evidence="2">Cytoplasm</location>
        <location evidence="2">Cytoskeleton</location>
    </subcellularLocation>
</comment>
<sequence>MSIHSSHSKTPCSDKSDSVSTSKRCSPESIYNLIPREEVKIEKPPRYISKFRKQVKQEVQLNKGTNKTMGPAKVEVPSPKRFLLKSSEPKLTEKKPFAYMACGKQRKPPVPPKSENPLKSIQRRKKDFIKTNAIENIRAMPRKPQPIYADTRNGDKHPLESSGLVPKYVKKKSYGQTPEYLQQRKEEARRAQEEYENYIKKHLQQKAMKHLSEEERETVLRGLKTNWRELHHQYQGLPFVTDTLRKKRRKEMLELDMKQLEKDIDLIERHKLIYITSD</sequence>
<evidence type="ECO:0000256" key="5">
    <source>
        <dbReference type="ARBA" id="ARBA00023273"/>
    </source>
</evidence>
<dbReference type="GO" id="GO:0005516">
    <property type="term" value="F:calmodulin binding"/>
    <property type="evidence" value="ECO:0007669"/>
    <property type="project" value="TreeGrafter"/>
</dbReference>
<evidence type="ECO:0000256" key="7">
    <source>
        <dbReference type="SAM" id="MobiDB-lite"/>
    </source>
</evidence>
<evidence type="ECO:0000256" key="1">
    <source>
        <dbReference type="ARBA" id="ARBA00004138"/>
    </source>
</evidence>
<dbReference type="InterPro" id="IPR052102">
    <property type="entry name" value="Enkurin_domain-protein"/>
</dbReference>
<evidence type="ECO:0000313" key="10">
    <source>
        <dbReference type="Proteomes" id="UP000694397"/>
    </source>
</evidence>
<dbReference type="GO" id="GO:0001669">
    <property type="term" value="C:acrosomal vesicle"/>
    <property type="evidence" value="ECO:0007669"/>
    <property type="project" value="TreeGrafter"/>
</dbReference>
<reference evidence="9 10" key="1">
    <citation type="submission" date="2019-04" db="EMBL/GenBank/DDBJ databases">
        <authorList>
            <consortium name="Wellcome Sanger Institute Data Sharing"/>
        </authorList>
    </citation>
    <scope>NUCLEOTIDE SEQUENCE [LARGE SCALE GENOMIC DNA]</scope>
</reference>
<dbReference type="GeneID" id="108927691"/>
<gene>
    <name evidence="9" type="primary">LOC108927691</name>
</gene>
<dbReference type="Ensembl" id="ENSSFOT00015029500.2">
    <property type="protein sequence ID" value="ENSSFOP00015029165.1"/>
    <property type="gene ID" value="ENSSFOG00015018736.2"/>
</dbReference>
<reference evidence="9" key="2">
    <citation type="submission" date="2025-08" db="UniProtKB">
        <authorList>
            <consortium name="Ensembl"/>
        </authorList>
    </citation>
    <scope>IDENTIFICATION</scope>
</reference>